<reference evidence="2" key="1">
    <citation type="submission" date="2017-09" db="EMBL/GenBank/DDBJ databases">
        <title>Depth-based differentiation of microbial function through sediment-hosted aquifers and enrichment of novel symbionts in the deep terrestrial subsurface.</title>
        <authorList>
            <person name="Probst A.J."/>
            <person name="Ladd B."/>
            <person name="Jarett J.K."/>
            <person name="Geller-Mcgrath D.E."/>
            <person name="Sieber C.M.K."/>
            <person name="Emerson J.B."/>
            <person name="Anantharaman K."/>
            <person name="Thomas B.C."/>
            <person name="Malmstrom R."/>
            <person name="Stieglmeier M."/>
            <person name="Klingl A."/>
            <person name="Woyke T."/>
            <person name="Ryan C.M."/>
            <person name="Banfield J.F."/>
        </authorList>
    </citation>
    <scope>NUCLEOTIDE SEQUENCE [LARGE SCALE GENOMIC DNA]</scope>
</reference>
<organism evidence="1 2">
    <name type="scientific">Candidatus Magasanikbacteria bacterium CG10_big_fil_rev_8_21_14_0_10_47_10</name>
    <dbReference type="NCBI Taxonomy" id="1974652"/>
    <lineage>
        <taxon>Bacteria</taxon>
        <taxon>Candidatus Magasanikiibacteriota</taxon>
    </lineage>
</organism>
<dbReference type="EMBL" id="PFCB01000013">
    <property type="protein sequence ID" value="PIR74640.1"/>
    <property type="molecule type" value="Genomic_DNA"/>
</dbReference>
<dbReference type="AlphaFoldDB" id="A0A2H0TR40"/>
<protein>
    <submittedName>
        <fullName evidence="1">Uncharacterized protein</fullName>
    </submittedName>
</protein>
<gene>
    <name evidence="1" type="ORF">COU35_01445</name>
</gene>
<comment type="caution">
    <text evidence="1">The sequence shown here is derived from an EMBL/GenBank/DDBJ whole genome shotgun (WGS) entry which is preliminary data.</text>
</comment>
<feature type="non-terminal residue" evidence="1">
    <location>
        <position position="1"/>
    </location>
</feature>
<name>A0A2H0TR40_9BACT</name>
<evidence type="ECO:0000313" key="1">
    <source>
        <dbReference type="EMBL" id="PIR74640.1"/>
    </source>
</evidence>
<dbReference type="Proteomes" id="UP000230154">
    <property type="component" value="Unassembled WGS sequence"/>
</dbReference>
<proteinExistence type="predicted"/>
<evidence type="ECO:0000313" key="2">
    <source>
        <dbReference type="Proteomes" id="UP000230154"/>
    </source>
</evidence>
<sequence length="96" mass="10687">KDSSDEAVGPVLAKLTDLFAADIREDVDKEEAGIVGKKQNIRIELGFETGEKDALIVGDKVEGPEEYYIGRENSKLVWTIDSWTVENTLKKEIGDF</sequence>
<accession>A0A2H0TR40</accession>